<evidence type="ECO:0000313" key="1">
    <source>
        <dbReference type="EMBL" id="KKN65731.1"/>
    </source>
</evidence>
<dbReference type="AlphaFoldDB" id="A0A0F9UX03"/>
<proteinExistence type="predicted"/>
<comment type="caution">
    <text evidence="1">The sequence shown here is derived from an EMBL/GenBank/DDBJ whole genome shotgun (WGS) entry which is preliminary data.</text>
</comment>
<sequence>MSFYKKYAVITTQSSVFINKRKFPEIIERLALYKSKNKVLQKTPSIWAAIDQYGWTAFLDKSGNINKLTYKNDRWGIDSMTLMSVLGAYIEPGGYIKISNNKSNSYWVYKFDGKMSKRQTLINRIIDFQDKDNLEDVFGEIIENMMRLGTTKTEILSLVKKLFVQNILK</sequence>
<dbReference type="EMBL" id="LAZR01000517">
    <property type="protein sequence ID" value="KKN65731.1"/>
    <property type="molecule type" value="Genomic_DNA"/>
</dbReference>
<organism evidence="1">
    <name type="scientific">marine sediment metagenome</name>
    <dbReference type="NCBI Taxonomy" id="412755"/>
    <lineage>
        <taxon>unclassified sequences</taxon>
        <taxon>metagenomes</taxon>
        <taxon>ecological metagenomes</taxon>
    </lineage>
</organism>
<protein>
    <submittedName>
        <fullName evidence="1">Uncharacterized protein</fullName>
    </submittedName>
</protein>
<gene>
    <name evidence="1" type="ORF">LCGC14_0478700</name>
</gene>
<name>A0A0F9UX03_9ZZZZ</name>
<accession>A0A0F9UX03</accession>
<reference evidence="1" key="1">
    <citation type="journal article" date="2015" name="Nature">
        <title>Complex archaea that bridge the gap between prokaryotes and eukaryotes.</title>
        <authorList>
            <person name="Spang A."/>
            <person name="Saw J.H."/>
            <person name="Jorgensen S.L."/>
            <person name="Zaremba-Niedzwiedzka K."/>
            <person name="Martijn J."/>
            <person name="Lind A.E."/>
            <person name="van Eijk R."/>
            <person name="Schleper C."/>
            <person name="Guy L."/>
            <person name="Ettema T.J."/>
        </authorList>
    </citation>
    <scope>NUCLEOTIDE SEQUENCE</scope>
</reference>